<dbReference type="PROSITE" id="PS00141">
    <property type="entry name" value="ASP_PROTEASE"/>
    <property type="match status" value="1"/>
</dbReference>
<keyword evidence="1" id="KW-0064">Aspartyl protease</keyword>
<dbReference type="GO" id="GO:0004190">
    <property type="term" value="F:aspartic-type endopeptidase activity"/>
    <property type="evidence" value="ECO:0007669"/>
    <property type="project" value="UniProtKB-KW"/>
</dbReference>
<accession>A0A2T9Z8I3</accession>
<keyword evidence="1" id="KW-0645">Protease</keyword>
<dbReference type="Gene3D" id="2.40.70.10">
    <property type="entry name" value="Acid Proteases"/>
    <property type="match status" value="1"/>
</dbReference>
<dbReference type="STRING" id="133381.A0A2T9Z8I3"/>
<dbReference type="InterPro" id="IPR021109">
    <property type="entry name" value="Peptidase_aspartic_dom_sf"/>
</dbReference>
<dbReference type="CDD" id="cd00303">
    <property type="entry name" value="retropepsin_like"/>
    <property type="match status" value="1"/>
</dbReference>
<dbReference type="OrthoDB" id="2290219at2759"/>
<gene>
    <name evidence="2" type="ORF">BB560_004694</name>
</gene>
<keyword evidence="3" id="KW-1185">Reference proteome</keyword>
<comment type="caution">
    <text evidence="2">The sequence shown here is derived from an EMBL/GenBank/DDBJ whole genome shotgun (WGS) entry which is preliminary data.</text>
</comment>
<evidence type="ECO:0008006" key="4">
    <source>
        <dbReference type="Google" id="ProtNLM"/>
    </source>
</evidence>
<evidence type="ECO:0000313" key="2">
    <source>
        <dbReference type="EMBL" id="PVV00908.1"/>
    </source>
</evidence>
<proteinExistence type="predicted"/>
<organism evidence="2 3">
    <name type="scientific">Smittium megazygosporum</name>
    <dbReference type="NCBI Taxonomy" id="133381"/>
    <lineage>
        <taxon>Eukaryota</taxon>
        <taxon>Fungi</taxon>
        <taxon>Fungi incertae sedis</taxon>
        <taxon>Zoopagomycota</taxon>
        <taxon>Kickxellomycotina</taxon>
        <taxon>Harpellomycetes</taxon>
        <taxon>Harpellales</taxon>
        <taxon>Legeriomycetaceae</taxon>
        <taxon>Smittium</taxon>
    </lineage>
</organism>
<sequence length="565" mass="64533">MSVQIGFSGALGVLTFEPFKGEDASSDFAKWAKITARNLDASGVEKEPQQVKLILGLLQGQAALIRESYYSELDKTTPTAQQFQTVKALIEYFAPKFKQPNAEIWLRQKLLDLKQTGRLEDYIQEEESIVGSTELGSEMERIFLFVNGLKPEILKAVLERTPTTFTQAKDFAMSFITKSETLSSIIKNVQPIQEQDNDRMEIYYLKTEIKKNSEDIAALYVKKNFSYKPKIVYAAPMGDRVPIDINSRWEPPDRNITPQSKIDTPHLYPQYNNYYTSQTDNITPHISTQNNDNYATQANYHNSPTRNDTHKSNHLLSDPITPSFTGYRETKLIPDTPPKIENTRLPLYENDSHSEFETSDIEDIRGETKMLKIDSNIISEDESHYLLGKKYSYDTRPIFNAKVNGTCVRVLLDSGATTNFVATYLAQKLKLETYSTPIANVVVANGSSQTSNSKSNAPVKFDNKEINISAYIFPLKTIDVILGYDFWRKYKINIDYENNAWSGIEDNRTFKVVREDENVPTISRHALNKNMRKNNLKECWAVFIKGGEENKKDKQNSKNTEELNK</sequence>
<reference evidence="2 3" key="1">
    <citation type="journal article" date="2018" name="MBio">
        <title>Comparative Genomics Reveals the Core Gene Toolbox for the Fungus-Insect Symbiosis.</title>
        <authorList>
            <person name="Wang Y."/>
            <person name="Stata M."/>
            <person name="Wang W."/>
            <person name="Stajich J.E."/>
            <person name="White M.M."/>
            <person name="Moncalvo J.M."/>
        </authorList>
    </citation>
    <scope>NUCLEOTIDE SEQUENCE [LARGE SCALE GENOMIC DNA]</scope>
    <source>
        <strain evidence="2 3">SC-DP-2</strain>
    </source>
</reference>
<dbReference type="GO" id="GO:0006508">
    <property type="term" value="P:proteolysis"/>
    <property type="evidence" value="ECO:0007669"/>
    <property type="project" value="InterPro"/>
</dbReference>
<dbReference type="EMBL" id="MBFS01001520">
    <property type="protein sequence ID" value="PVV00908.1"/>
    <property type="molecule type" value="Genomic_DNA"/>
</dbReference>
<evidence type="ECO:0000313" key="3">
    <source>
        <dbReference type="Proteomes" id="UP000245609"/>
    </source>
</evidence>
<keyword evidence="1" id="KW-0378">Hydrolase</keyword>
<dbReference type="AlphaFoldDB" id="A0A2T9Z8I3"/>
<dbReference type="Proteomes" id="UP000245609">
    <property type="component" value="Unassembled WGS sequence"/>
</dbReference>
<name>A0A2T9Z8I3_9FUNG</name>
<dbReference type="SUPFAM" id="SSF50630">
    <property type="entry name" value="Acid proteases"/>
    <property type="match status" value="1"/>
</dbReference>
<dbReference type="Pfam" id="PF13650">
    <property type="entry name" value="Asp_protease_2"/>
    <property type="match status" value="1"/>
</dbReference>
<evidence type="ECO:0000256" key="1">
    <source>
        <dbReference type="ARBA" id="ARBA00022750"/>
    </source>
</evidence>
<protein>
    <recommendedName>
        <fullName evidence="4">Retrotransposon gag domain-containing protein</fullName>
    </recommendedName>
</protein>
<dbReference type="InterPro" id="IPR001969">
    <property type="entry name" value="Aspartic_peptidase_AS"/>
</dbReference>